<protein>
    <submittedName>
        <fullName evidence="3">Uncharacterized protein</fullName>
    </submittedName>
</protein>
<proteinExistence type="predicted"/>
<feature type="transmembrane region" description="Helical" evidence="2">
    <location>
        <begin position="154"/>
        <end position="177"/>
    </location>
</feature>
<evidence type="ECO:0000256" key="2">
    <source>
        <dbReference type="SAM" id="Phobius"/>
    </source>
</evidence>
<comment type="caution">
    <text evidence="3">The sequence shown here is derived from an EMBL/GenBank/DDBJ whole genome shotgun (WGS) entry which is preliminary data.</text>
</comment>
<keyword evidence="1" id="KW-0325">Glycoprotein</keyword>
<organism evidence="3 4">
    <name type="scientific">Pleurodeles waltl</name>
    <name type="common">Iberian ribbed newt</name>
    <dbReference type="NCBI Taxonomy" id="8319"/>
    <lineage>
        <taxon>Eukaryota</taxon>
        <taxon>Metazoa</taxon>
        <taxon>Chordata</taxon>
        <taxon>Craniata</taxon>
        <taxon>Vertebrata</taxon>
        <taxon>Euteleostomi</taxon>
        <taxon>Amphibia</taxon>
        <taxon>Batrachia</taxon>
        <taxon>Caudata</taxon>
        <taxon>Salamandroidea</taxon>
        <taxon>Salamandridae</taxon>
        <taxon>Pleurodelinae</taxon>
        <taxon>Pleurodeles</taxon>
    </lineage>
</organism>
<keyword evidence="4" id="KW-1185">Reference proteome</keyword>
<gene>
    <name evidence="3" type="ORF">NDU88_004996</name>
</gene>
<accession>A0AAV7L2Z0</accession>
<keyword evidence="2" id="KW-1133">Transmembrane helix</keyword>
<keyword evidence="2" id="KW-0812">Transmembrane</keyword>
<keyword evidence="2" id="KW-0472">Membrane</keyword>
<evidence type="ECO:0000256" key="1">
    <source>
        <dbReference type="ARBA" id="ARBA00023180"/>
    </source>
</evidence>
<dbReference type="SUPFAM" id="SSF54452">
    <property type="entry name" value="MHC antigen-recognition domain"/>
    <property type="match status" value="1"/>
</dbReference>
<sequence>MCGGVETPFPLHYRVSGVLSSPSNCGRGVTPSLYGSKSATIPVCERLAEGSAFANRHTGTYRLTFLHTFDSDPGHDRPRYFSTADVNGTELGACGSLSQQCHLTVPWLRHTQVFWNSLSVLKIWTSDELDNITEILIQKRNQTDYPPNDKTLQAGIITAVVVIVDLAMSVPIVLFICRRTPE</sequence>
<dbReference type="Proteomes" id="UP001066276">
    <property type="component" value="Chromosome 12"/>
</dbReference>
<dbReference type="InterPro" id="IPR011162">
    <property type="entry name" value="MHC_I/II-like_Ag-recog"/>
</dbReference>
<name>A0AAV7L2Z0_PLEWA</name>
<reference evidence="3" key="1">
    <citation type="journal article" date="2022" name="bioRxiv">
        <title>Sequencing and chromosome-scale assembly of the giantPleurodeles waltlgenome.</title>
        <authorList>
            <person name="Brown T."/>
            <person name="Elewa A."/>
            <person name="Iarovenko S."/>
            <person name="Subramanian E."/>
            <person name="Araus A.J."/>
            <person name="Petzold A."/>
            <person name="Susuki M."/>
            <person name="Suzuki K.-i.T."/>
            <person name="Hayashi T."/>
            <person name="Toyoda A."/>
            <person name="Oliveira C."/>
            <person name="Osipova E."/>
            <person name="Leigh N.D."/>
            <person name="Simon A."/>
            <person name="Yun M.H."/>
        </authorList>
    </citation>
    <scope>NUCLEOTIDE SEQUENCE</scope>
    <source>
        <strain evidence="3">20211129_DDA</strain>
        <tissue evidence="3">Liver</tissue>
    </source>
</reference>
<dbReference type="AlphaFoldDB" id="A0AAV7L2Z0"/>
<evidence type="ECO:0000313" key="3">
    <source>
        <dbReference type="EMBL" id="KAJ1084850.1"/>
    </source>
</evidence>
<evidence type="ECO:0000313" key="4">
    <source>
        <dbReference type="Proteomes" id="UP001066276"/>
    </source>
</evidence>
<dbReference type="EMBL" id="JANPWB010000016">
    <property type="protein sequence ID" value="KAJ1084850.1"/>
    <property type="molecule type" value="Genomic_DNA"/>
</dbReference>